<evidence type="ECO:0000256" key="1">
    <source>
        <dbReference type="ARBA" id="ARBA00001255"/>
    </source>
</evidence>
<evidence type="ECO:0000256" key="3">
    <source>
        <dbReference type="ARBA" id="ARBA00023277"/>
    </source>
</evidence>
<dbReference type="Pfam" id="PF05691">
    <property type="entry name" value="Raffinose_syn"/>
    <property type="match status" value="2"/>
</dbReference>
<comment type="similarity">
    <text evidence="2">Belongs to the glycosyl hydrolases 36 family.</text>
</comment>
<accession>A0ABR1GMC6</accession>
<keyword evidence="3" id="KW-0119">Carbohydrate metabolism</keyword>
<dbReference type="InterPro" id="IPR008811">
    <property type="entry name" value="Glycosyl_hydrolases_36"/>
</dbReference>
<evidence type="ECO:0000256" key="2">
    <source>
        <dbReference type="ARBA" id="ARBA00007240"/>
    </source>
</evidence>
<dbReference type="PANTHER" id="PTHR31268:SF32">
    <property type="entry name" value="GALACTINOL--SUCROSE GALACTOSYLTRANSFERASE 2-RELATED"/>
    <property type="match status" value="1"/>
</dbReference>
<name>A0ABR1GMC6_9HYPO</name>
<proteinExistence type="inferred from homology"/>
<comment type="catalytic activity">
    <reaction evidence="1">
        <text>Hydrolysis of terminal, non-reducing alpha-D-galactose residues in alpha-D-galactosides, including galactose oligosaccharides, galactomannans and galactolipids.</text>
        <dbReference type="EC" id="3.2.1.22"/>
    </reaction>
</comment>
<dbReference type="Gene3D" id="3.20.20.70">
    <property type="entry name" value="Aldolase class I"/>
    <property type="match status" value="1"/>
</dbReference>
<gene>
    <name evidence="5" type="ORF">QQX98_011205</name>
</gene>
<dbReference type="Proteomes" id="UP001498476">
    <property type="component" value="Unassembled WGS sequence"/>
</dbReference>
<dbReference type="SUPFAM" id="SSF51445">
    <property type="entry name" value="(Trans)glycosidases"/>
    <property type="match status" value="1"/>
</dbReference>
<protein>
    <recommendedName>
        <fullName evidence="7">Alpha-galactosidase</fullName>
    </recommendedName>
</protein>
<evidence type="ECO:0008006" key="7">
    <source>
        <dbReference type="Google" id="ProtNLM"/>
    </source>
</evidence>
<dbReference type="InterPro" id="IPR013785">
    <property type="entry name" value="Aldolase_TIM"/>
</dbReference>
<evidence type="ECO:0000313" key="6">
    <source>
        <dbReference type="Proteomes" id="UP001498476"/>
    </source>
</evidence>
<dbReference type="EMBL" id="JAZAVJ010000266">
    <property type="protein sequence ID" value="KAK7403048.1"/>
    <property type="molecule type" value="Genomic_DNA"/>
</dbReference>
<keyword evidence="6" id="KW-1185">Reference proteome</keyword>
<comment type="catalytic activity">
    <reaction evidence="4">
        <text>alpha-D-galactosyl-(1-&gt;3)-1D-myo-inositol + sucrose = raffinose + myo-inositol</text>
        <dbReference type="Rhea" id="RHEA:20161"/>
        <dbReference type="ChEBI" id="CHEBI:16634"/>
        <dbReference type="ChEBI" id="CHEBI:17268"/>
        <dbReference type="ChEBI" id="CHEBI:17505"/>
        <dbReference type="ChEBI" id="CHEBI:17992"/>
        <dbReference type="EC" id="2.4.1.82"/>
    </reaction>
</comment>
<organism evidence="5 6">
    <name type="scientific">Neonectria punicea</name>
    <dbReference type="NCBI Taxonomy" id="979145"/>
    <lineage>
        <taxon>Eukaryota</taxon>
        <taxon>Fungi</taxon>
        <taxon>Dikarya</taxon>
        <taxon>Ascomycota</taxon>
        <taxon>Pezizomycotina</taxon>
        <taxon>Sordariomycetes</taxon>
        <taxon>Hypocreomycetidae</taxon>
        <taxon>Hypocreales</taxon>
        <taxon>Nectriaceae</taxon>
        <taxon>Neonectria</taxon>
    </lineage>
</organism>
<evidence type="ECO:0000256" key="4">
    <source>
        <dbReference type="ARBA" id="ARBA00049426"/>
    </source>
</evidence>
<comment type="caution">
    <text evidence="5">The sequence shown here is derived from an EMBL/GenBank/DDBJ whole genome shotgun (WGS) entry which is preliminary data.</text>
</comment>
<dbReference type="PANTHER" id="PTHR31268">
    <property type="match status" value="1"/>
</dbReference>
<dbReference type="InterPro" id="IPR017853">
    <property type="entry name" value="GH"/>
</dbReference>
<evidence type="ECO:0000313" key="5">
    <source>
        <dbReference type="EMBL" id="KAK7403048.1"/>
    </source>
</evidence>
<sequence>MPDDNYDFGEVFQAIYIAKQRPAPPPVPENMKVTLQSYPPLSQVTPVHGKDVFLTAVLEIPKSRATEPWEVYVWHSVDGSEWTEIKLLPAEDNQTPHTLQLLSESMSRLYFASSFSLDTSVQFTLKFRHGQTEEWRWIRDEQGLDDGWVVRPSTAISSDKLSDLIPDFNSEAWKVSSCPSQAPGTVLWSLEAPIPPAEGDNSTYKDISVGTPWGSFASPQGKNLVFLAISGISNVLPVFRHGSDGTLSVHARNDGLSDENAIILVSEGDNFDSAVAAVMAHARTLVTQAKQTSPGLDEELEALASDFKPEWMENWYDGLGFCTWNALGQRLTDQKIFDAVDKLAEHNIKVSSLIIDDNWQSIDYRGPGQFQYGWNEFEAEPKAFPWGLKATVSHIRKNHPHIQHIAVWHALLGYWGGLAPDGKIAQTYKTVEVAREDADRRNLPLGGKMTVVAKEDVSRFYDDFYRFLSGCGIDAVKTDAQFMIDTWVGASARRELITPYLNAWTISTLRHFSAKAISCMSQIPQALFHSQMPTNRPAILVRNSDDFFPEIPSSHPWHVWTNAYNSIFMGHLNVLPDWDMFQTVHKYSGFHAAARCVSGGPIYITDVPGQHDMDLIGQMTGLTPKGKTVIFRPSVLGKAVFPYTGYDDASLLKVGSYHGAVRTGNPILAIFNVSARPLTEVIPLSIFPRVDPSIEYVVRAHTTGKVSRPTKVSTPDSLFTGSLPVRSYEIFCAFPLTSVSSQKHGTIQTSNLGLLGKMAGPAAIFMSKIEQGENGRVVVDTRIKAFGMLGIYVSTLPSMTIDGDFLATIQGKPIPAHTVAISKVDSHVLEIDLGKAWEELGLESKWSNEIEIKVYFST</sequence>
<reference evidence="5 6" key="1">
    <citation type="journal article" date="2025" name="Microbiol. Resour. Announc.">
        <title>Draft genome sequences for Neonectria magnoliae and Neonectria punicea, canker pathogens of Liriodendron tulipifera and Acer saccharum in West Virginia.</title>
        <authorList>
            <person name="Petronek H.M."/>
            <person name="Kasson M.T."/>
            <person name="Metheny A.M."/>
            <person name="Stauder C.M."/>
            <person name="Lovett B."/>
            <person name="Lynch S.C."/>
            <person name="Garnas J.R."/>
            <person name="Kasson L.R."/>
            <person name="Stajich J.E."/>
        </authorList>
    </citation>
    <scope>NUCLEOTIDE SEQUENCE [LARGE SCALE GENOMIC DNA]</scope>
    <source>
        <strain evidence="5 6">NRRL 64653</strain>
    </source>
</reference>